<reference evidence="3" key="1">
    <citation type="submission" date="2015-07" db="EMBL/GenBank/DDBJ databases">
        <title>Draft genome sequence of Acetobacterium bakii DSM 8293, a potential psychrophilic chemical producer through syngas fermentation.</title>
        <authorList>
            <person name="Song Y."/>
            <person name="Hwang S."/>
            <person name="Cho B.-K."/>
        </authorList>
    </citation>
    <scope>NUCLEOTIDE SEQUENCE [LARGE SCALE GENOMIC DNA]</scope>
    <source>
        <strain evidence="3">DSM 8239</strain>
    </source>
</reference>
<evidence type="ECO:0000313" key="3">
    <source>
        <dbReference type="Proteomes" id="UP000036873"/>
    </source>
</evidence>
<protein>
    <submittedName>
        <fullName evidence="2">Uncharacterized protein</fullName>
    </submittedName>
</protein>
<dbReference type="Proteomes" id="UP000036873">
    <property type="component" value="Unassembled WGS sequence"/>
</dbReference>
<organism evidence="2 3">
    <name type="scientific">Acetobacterium bakii</name>
    <dbReference type="NCBI Taxonomy" id="52689"/>
    <lineage>
        <taxon>Bacteria</taxon>
        <taxon>Bacillati</taxon>
        <taxon>Bacillota</taxon>
        <taxon>Clostridia</taxon>
        <taxon>Eubacteriales</taxon>
        <taxon>Eubacteriaceae</taxon>
        <taxon>Acetobacterium</taxon>
    </lineage>
</organism>
<dbReference type="AlphaFoldDB" id="A0A0L6TYI9"/>
<evidence type="ECO:0000256" key="1">
    <source>
        <dbReference type="SAM" id="MobiDB-lite"/>
    </source>
</evidence>
<sequence>MKAGTKKASGVKLGGAGRRQTYCGHGESGAATGPRPDERIANKKKQAPGNFFSKIAGSVGIGLPHFNRLALLFYL</sequence>
<gene>
    <name evidence="2" type="ORF">AKG39_16595</name>
</gene>
<keyword evidence="3" id="KW-1185">Reference proteome</keyword>
<dbReference type="EMBL" id="LGYO01000049">
    <property type="protein sequence ID" value="KNZ40635.1"/>
    <property type="molecule type" value="Genomic_DNA"/>
</dbReference>
<feature type="region of interest" description="Disordered" evidence="1">
    <location>
        <begin position="1"/>
        <end position="45"/>
    </location>
</feature>
<evidence type="ECO:0000313" key="2">
    <source>
        <dbReference type="EMBL" id="KNZ40635.1"/>
    </source>
</evidence>
<proteinExistence type="predicted"/>
<accession>A0A0L6TYI9</accession>
<name>A0A0L6TYI9_9FIRM</name>
<comment type="caution">
    <text evidence="2">The sequence shown here is derived from an EMBL/GenBank/DDBJ whole genome shotgun (WGS) entry which is preliminary data.</text>
</comment>